<dbReference type="InterPro" id="IPR050523">
    <property type="entry name" value="AKR_Detox_Biosynth"/>
</dbReference>
<gene>
    <name evidence="4" type="ORF">C0Q70_17376</name>
</gene>
<keyword evidence="1" id="KW-0560">Oxidoreductase</keyword>
<name>A0A2T7NK87_POMCA</name>
<feature type="domain" description="NADP-dependent oxidoreductase" evidence="3">
    <location>
        <begin position="26"/>
        <end position="342"/>
    </location>
</feature>
<feature type="domain" description="NADP-dependent oxidoreductase" evidence="3">
    <location>
        <begin position="406"/>
        <end position="712"/>
    </location>
</feature>
<comment type="caution">
    <text evidence="4">The sequence shown here is derived from an EMBL/GenBank/DDBJ whole genome shotgun (WGS) entry which is preliminary data.</text>
</comment>
<protein>
    <recommendedName>
        <fullName evidence="3">NADP-dependent oxidoreductase domain-containing protein</fullName>
    </recommendedName>
</protein>
<dbReference type="GO" id="GO:0005829">
    <property type="term" value="C:cytosol"/>
    <property type="evidence" value="ECO:0007669"/>
    <property type="project" value="UniProtKB-ARBA"/>
</dbReference>
<reference evidence="4 5" key="1">
    <citation type="submission" date="2018-04" db="EMBL/GenBank/DDBJ databases">
        <title>The genome of golden apple snail Pomacea canaliculata provides insight into stress tolerance and invasive adaptation.</title>
        <authorList>
            <person name="Liu C."/>
            <person name="Liu B."/>
            <person name="Ren Y."/>
            <person name="Zhang Y."/>
            <person name="Wang H."/>
            <person name="Li S."/>
            <person name="Jiang F."/>
            <person name="Yin L."/>
            <person name="Zhang G."/>
            <person name="Qian W."/>
            <person name="Fan W."/>
        </authorList>
    </citation>
    <scope>NUCLEOTIDE SEQUENCE [LARGE SCALE GENOMIC DNA]</scope>
    <source>
        <strain evidence="4">SZHN2017</strain>
        <tissue evidence="4">Muscle</tissue>
    </source>
</reference>
<dbReference type="PANTHER" id="PTHR43364">
    <property type="entry name" value="NADH-SPECIFIC METHYLGLYOXAL REDUCTASE-RELATED"/>
    <property type="match status" value="1"/>
</dbReference>
<dbReference type="AlphaFoldDB" id="A0A2T7NK87"/>
<dbReference type="CDD" id="cd19081">
    <property type="entry name" value="AKR_AKR9C1"/>
    <property type="match status" value="1"/>
</dbReference>
<organism evidence="4 5">
    <name type="scientific">Pomacea canaliculata</name>
    <name type="common">Golden apple snail</name>
    <dbReference type="NCBI Taxonomy" id="400727"/>
    <lineage>
        <taxon>Eukaryota</taxon>
        <taxon>Metazoa</taxon>
        <taxon>Spiralia</taxon>
        <taxon>Lophotrochozoa</taxon>
        <taxon>Mollusca</taxon>
        <taxon>Gastropoda</taxon>
        <taxon>Caenogastropoda</taxon>
        <taxon>Architaenioglossa</taxon>
        <taxon>Ampullarioidea</taxon>
        <taxon>Ampullariidae</taxon>
        <taxon>Pomacea</taxon>
    </lineage>
</organism>
<dbReference type="InterPro" id="IPR036812">
    <property type="entry name" value="NAD(P)_OxRdtase_dom_sf"/>
</dbReference>
<dbReference type="EMBL" id="PZQS01000011">
    <property type="protein sequence ID" value="PVD21578.1"/>
    <property type="molecule type" value="Genomic_DNA"/>
</dbReference>
<dbReference type="STRING" id="400727.A0A2T7NK87"/>
<evidence type="ECO:0000313" key="4">
    <source>
        <dbReference type="EMBL" id="PVD21578.1"/>
    </source>
</evidence>
<dbReference type="InterPro" id="IPR020471">
    <property type="entry name" value="AKR"/>
</dbReference>
<comment type="similarity">
    <text evidence="2">Belongs to the aldo/keto reductase family. Aldo/keto reductase 2 subfamily.</text>
</comment>
<evidence type="ECO:0000256" key="1">
    <source>
        <dbReference type="ARBA" id="ARBA00023002"/>
    </source>
</evidence>
<dbReference type="InterPro" id="IPR023210">
    <property type="entry name" value="NADP_OxRdtase_dom"/>
</dbReference>
<dbReference type="OrthoDB" id="48988at2759"/>
<dbReference type="PRINTS" id="PR00069">
    <property type="entry name" value="ALDKETRDTASE"/>
</dbReference>
<sequence>MAESTIPESSKCPLVFLGQTGLKVSNICLGTLTFGKSTVLSSLTDNIDEESAYKLMDRFAEWGGNYFDSADVYGPKVSEKILGNWLQKQERDRFVIATKVRMATDPSNPNEVGLSRRHITRAVEESLGRLQTDFIDLYQIHIWDAAVPLEETLRTLNDLVRCGKVRYLGASNLSGWQLQKWIQVQEKLGLEPVVSLQQFYNLHQRTSEWEAFEVCKGNGLAVLPWSPLNGGLLTGGITRDKPPETGRLGQEAKQDNNQAVWLNWNKHRKDDRIWNVLDVTKRIATERGKSQAQVALRWLLQKDIVASVVVGALNQQQLDDNMGAATGWTLTPEEMAELDKVSQPEKPYPYSMADMFMGDRVNRYNPPCTHLVVCCCQSVSLCVWQDVGAEETTTHLTNFILHRYTGTSLLQVLADNIEEEAAHKLMDRFVQWGGNFFDSADVYGPKVSERILGTWLKKQERDRFVIATKVRMPTDPSNPNEVGLSRRHITRAVEESLGRLQTDFIDLYQVHLWDAAVPLEETLRTLNDLVRCGKVRYLGASNLSGWQMQKWIMVQEKLGLEPVVSLQQNYNLKERASEWEAFQVCKGNGLAVLPWSPLSGGVLAGEVTRDKPPETGRLGEAVRQGSNLGGSPNWNKLRQDDRIWNVLDAIKRIATKRGKTMAQVTLRWLLQKDIVASVIIGALNQQQLDENMGAATGWTLTSEEMAELDKVSQPDKPYPYSMADMFMGDRVNPFNPPCSF</sequence>
<accession>A0A2T7NK87</accession>
<keyword evidence="5" id="KW-1185">Reference proteome</keyword>
<dbReference type="SUPFAM" id="SSF51430">
    <property type="entry name" value="NAD(P)-linked oxidoreductase"/>
    <property type="match status" value="2"/>
</dbReference>
<dbReference type="Gene3D" id="3.20.20.100">
    <property type="entry name" value="NADP-dependent oxidoreductase domain"/>
    <property type="match status" value="2"/>
</dbReference>
<dbReference type="PANTHER" id="PTHR43364:SF4">
    <property type="entry name" value="NAD(P)-LINKED OXIDOREDUCTASE SUPERFAMILY PROTEIN"/>
    <property type="match status" value="1"/>
</dbReference>
<dbReference type="GO" id="GO:0016491">
    <property type="term" value="F:oxidoreductase activity"/>
    <property type="evidence" value="ECO:0007669"/>
    <property type="project" value="UniProtKB-KW"/>
</dbReference>
<evidence type="ECO:0000313" key="5">
    <source>
        <dbReference type="Proteomes" id="UP000245119"/>
    </source>
</evidence>
<dbReference type="Proteomes" id="UP000245119">
    <property type="component" value="Linkage Group LG11"/>
</dbReference>
<proteinExistence type="inferred from homology"/>
<dbReference type="Pfam" id="PF00248">
    <property type="entry name" value="Aldo_ket_red"/>
    <property type="match status" value="2"/>
</dbReference>
<dbReference type="FunFam" id="3.20.20.100:FF:000004">
    <property type="entry name" value="Oxidoreductase, aldo/keto reductase"/>
    <property type="match status" value="2"/>
</dbReference>
<evidence type="ECO:0000256" key="2">
    <source>
        <dbReference type="ARBA" id="ARBA00038157"/>
    </source>
</evidence>
<evidence type="ECO:0000259" key="3">
    <source>
        <dbReference type="Pfam" id="PF00248"/>
    </source>
</evidence>